<dbReference type="EMBL" id="CM044705">
    <property type="protein sequence ID" value="KAI5663116.1"/>
    <property type="molecule type" value="Genomic_DNA"/>
</dbReference>
<accession>A0ACC0AQW0</accession>
<keyword evidence="2" id="KW-1185">Reference proteome</keyword>
<proteinExistence type="predicted"/>
<name>A0ACC0AQW0_CATRO</name>
<organism evidence="1 2">
    <name type="scientific">Catharanthus roseus</name>
    <name type="common">Madagascar periwinkle</name>
    <name type="synonym">Vinca rosea</name>
    <dbReference type="NCBI Taxonomy" id="4058"/>
    <lineage>
        <taxon>Eukaryota</taxon>
        <taxon>Viridiplantae</taxon>
        <taxon>Streptophyta</taxon>
        <taxon>Embryophyta</taxon>
        <taxon>Tracheophyta</taxon>
        <taxon>Spermatophyta</taxon>
        <taxon>Magnoliopsida</taxon>
        <taxon>eudicotyledons</taxon>
        <taxon>Gunneridae</taxon>
        <taxon>Pentapetalae</taxon>
        <taxon>asterids</taxon>
        <taxon>lamiids</taxon>
        <taxon>Gentianales</taxon>
        <taxon>Apocynaceae</taxon>
        <taxon>Rauvolfioideae</taxon>
        <taxon>Vinceae</taxon>
        <taxon>Catharanthinae</taxon>
        <taxon>Catharanthus</taxon>
    </lineage>
</organism>
<protein>
    <submittedName>
        <fullName evidence="1">Uncharacterized protein</fullName>
    </submittedName>
</protein>
<reference evidence="2" key="1">
    <citation type="journal article" date="2023" name="Nat. Plants">
        <title>Single-cell RNA sequencing provides a high-resolution roadmap for understanding the multicellular compartmentation of specialized metabolism.</title>
        <authorList>
            <person name="Sun S."/>
            <person name="Shen X."/>
            <person name="Li Y."/>
            <person name="Li Y."/>
            <person name="Wang S."/>
            <person name="Li R."/>
            <person name="Zhang H."/>
            <person name="Shen G."/>
            <person name="Guo B."/>
            <person name="Wei J."/>
            <person name="Xu J."/>
            <person name="St-Pierre B."/>
            <person name="Chen S."/>
            <person name="Sun C."/>
        </authorList>
    </citation>
    <scope>NUCLEOTIDE SEQUENCE [LARGE SCALE GENOMIC DNA]</scope>
</reference>
<sequence length="119" mass="13353">MEEAFILMWVIWTSRNSLLFEQKYRNPDEVVEKSIALMKEFPKACQEIFILAPTERVREHQQWMKPPPGRLKVSVGGANNSNGVVAGVVIRGHSGEVMVSMANRLEGIKGATQVEIMAI</sequence>
<comment type="caution">
    <text evidence="1">The sequence shown here is derived from an EMBL/GenBank/DDBJ whole genome shotgun (WGS) entry which is preliminary data.</text>
</comment>
<evidence type="ECO:0000313" key="2">
    <source>
        <dbReference type="Proteomes" id="UP001060085"/>
    </source>
</evidence>
<dbReference type="Proteomes" id="UP001060085">
    <property type="component" value="Linkage Group LG05"/>
</dbReference>
<evidence type="ECO:0000313" key="1">
    <source>
        <dbReference type="EMBL" id="KAI5663116.1"/>
    </source>
</evidence>
<gene>
    <name evidence="1" type="ORF">M9H77_22439</name>
</gene>